<accession>A0A7V8V5X4</accession>
<evidence type="ECO:0000313" key="4">
    <source>
        <dbReference type="Proteomes" id="UP000551616"/>
    </source>
</evidence>
<proteinExistence type="inferred from homology"/>
<dbReference type="Gene3D" id="3.40.190.10">
    <property type="entry name" value="Periplasmic binding protein-like II"/>
    <property type="match status" value="2"/>
</dbReference>
<dbReference type="SUPFAM" id="SSF53850">
    <property type="entry name" value="Periplasmic binding protein-like II"/>
    <property type="match status" value="1"/>
</dbReference>
<keyword evidence="2" id="KW-0732">Signal</keyword>
<dbReference type="PANTHER" id="PTHR35841:SF1">
    <property type="entry name" value="PHOSPHONATES-BINDING PERIPLASMIC PROTEIN"/>
    <property type="match status" value="1"/>
</dbReference>
<name>A0A7V8V5X4_9BACT</name>
<dbReference type="InterPro" id="IPR005770">
    <property type="entry name" value="PhnD"/>
</dbReference>
<dbReference type="NCBIfam" id="TIGR01098">
    <property type="entry name" value="3A0109s03R"/>
    <property type="match status" value="1"/>
</dbReference>
<evidence type="ECO:0000256" key="1">
    <source>
        <dbReference type="ARBA" id="ARBA00007162"/>
    </source>
</evidence>
<gene>
    <name evidence="3" type="ORF">HOV93_26060</name>
</gene>
<dbReference type="CDD" id="cd01071">
    <property type="entry name" value="PBP2_PhnD_like"/>
    <property type="match status" value="1"/>
</dbReference>
<organism evidence="3 4">
    <name type="scientific">Bremerella alba</name>
    <dbReference type="NCBI Taxonomy" id="980252"/>
    <lineage>
        <taxon>Bacteria</taxon>
        <taxon>Pseudomonadati</taxon>
        <taxon>Planctomycetota</taxon>
        <taxon>Planctomycetia</taxon>
        <taxon>Pirellulales</taxon>
        <taxon>Pirellulaceae</taxon>
        <taxon>Bremerella</taxon>
    </lineage>
</organism>
<dbReference type="Pfam" id="PF12974">
    <property type="entry name" value="Phosphonate-bd"/>
    <property type="match status" value="1"/>
</dbReference>
<dbReference type="GO" id="GO:0043190">
    <property type="term" value="C:ATP-binding cassette (ABC) transporter complex"/>
    <property type="evidence" value="ECO:0007669"/>
    <property type="project" value="InterPro"/>
</dbReference>
<dbReference type="GO" id="GO:0055085">
    <property type="term" value="P:transmembrane transport"/>
    <property type="evidence" value="ECO:0007669"/>
    <property type="project" value="InterPro"/>
</dbReference>
<dbReference type="PANTHER" id="PTHR35841">
    <property type="entry name" value="PHOSPHONATES-BINDING PERIPLASMIC PROTEIN"/>
    <property type="match status" value="1"/>
</dbReference>
<evidence type="ECO:0008006" key="5">
    <source>
        <dbReference type="Google" id="ProtNLM"/>
    </source>
</evidence>
<protein>
    <recommendedName>
        <fullName evidence="5">Phosphate/phosphite/phosphonate ABC transporter substrate-binding protein</fullName>
    </recommendedName>
</protein>
<sequence>MMITPRRRLTTRIIRSMTAVFGLVVIVTATLHDAVNAYGDEVNRDGSESRPLQVMLIPADTGADTTLDDFKPVFNAIEKNFGLHFELRVGTSYGAVVEGLVARRVDIAFVGPVTFQQARQRKAAELLAVAVKDNSSSYRSALLVRKNQDINRLSDLRGKLVALGDINSASSFRYPLAMLLKADVDPVTQLDRVVITGSHSNALAALREGHVDAAGCSLAAYQKAINSGAISTGAFKVLAVSPPIPNPPLAMHPGLSDTVKKKLTDAFRQIHRAPGVSPEMIRGYGGDRYDRFDVEFPQREFDVAIDQLAPVTPQLISSIIERSADR</sequence>
<evidence type="ECO:0000313" key="3">
    <source>
        <dbReference type="EMBL" id="MBA2115425.1"/>
    </source>
</evidence>
<reference evidence="3 4" key="1">
    <citation type="submission" date="2020-05" db="EMBL/GenBank/DDBJ databases">
        <title>Bremerella alba sp. nov., a novel planctomycete isolated from the surface of the macroalga Fucus spiralis.</title>
        <authorList>
            <person name="Godinho O."/>
            <person name="Botelho R."/>
            <person name="Albuquerque L."/>
            <person name="Wiegand S."/>
            <person name="Da Costa M.S."/>
            <person name="Lobo-Da-Cunha A."/>
            <person name="Jogler C."/>
            <person name="Lage O.M."/>
        </authorList>
    </citation>
    <scope>NUCLEOTIDE SEQUENCE [LARGE SCALE GENOMIC DNA]</scope>
    <source>
        <strain evidence="3 4">FF15</strain>
    </source>
</reference>
<comment type="caution">
    <text evidence="3">The sequence shown here is derived from an EMBL/GenBank/DDBJ whole genome shotgun (WGS) entry which is preliminary data.</text>
</comment>
<keyword evidence="4" id="KW-1185">Reference proteome</keyword>
<evidence type="ECO:0000256" key="2">
    <source>
        <dbReference type="ARBA" id="ARBA00022729"/>
    </source>
</evidence>
<comment type="similarity">
    <text evidence="1">Belongs to the phosphate/phosphite/phosphonate binding protein family.</text>
</comment>
<dbReference type="Proteomes" id="UP000551616">
    <property type="component" value="Unassembled WGS sequence"/>
</dbReference>
<dbReference type="RefSeq" id="WP_207396842.1">
    <property type="nucleotide sequence ID" value="NZ_JABRWO010000006.1"/>
</dbReference>
<dbReference type="AlphaFoldDB" id="A0A7V8V5X4"/>
<dbReference type="EMBL" id="JABRWO010000006">
    <property type="protein sequence ID" value="MBA2115425.1"/>
    <property type="molecule type" value="Genomic_DNA"/>
</dbReference>